<dbReference type="Proteomes" id="UP000663827">
    <property type="component" value="Unassembled WGS sequence"/>
</dbReference>
<name>A0A8H3E960_9AGAM</name>
<reference evidence="2" key="1">
    <citation type="submission" date="2021-01" db="EMBL/GenBank/DDBJ databases">
        <authorList>
            <person name="Kaushik A."/>
        </authorList>
    </citation>
    <scope>NUCLEOTIDE SEQUENCE</scope>
    <source>
        <strain evidence="2">AG5</strain>
    </source>
</reference>
<evidence type="ECO:0008006" key="4">
    <source>
        <dbReference type="Google" id="ProtNLM"/>
    </source>
</evidence>
<comment type="caution">
    <text evidence="2">The sequence shown here is derived from an EMBL/GenBank/DDBJ whole genome shotgun (WGS) entry which is preliminary data.</text>
</comment>
<evidence type="ECO:0000313" key="3">
    <source>
        <dbReference type="Proteomes" id="UP000663827"/>
    </source>
</evidence>
<dbReference type="PANTHER" id="PTHR17985:SF8">
    <property type="entry name" value="TRANSPORT AND GOLGI ORGANIZATION PROTEIN 2 HOMOLOG"/>
    <property type="match status" value="1"/>
</dbReference>
<dbReference type="GO" id="GO:0005794">
    <property type="term" value="C:Golgi apparatus"/>
    <property type="evidence" value="ECO:0007669"/>
    <property type="project" value="TreeGrafter"/>
</dbReference>
<dbReference type="AlphaFoldDB" id="A0A8H3E960"/>
<sequence length="326" mass="36121">MCLAFWTLTHPQYALIVSSNRDEFLSRPTIPADWHNFDDSEVGGEKYVLSGRDATAGGTWLGINKKGDVALLTNITELAGKYTSSRGELTSSFLISSHGESSDRISSYVETLLSQKQSYAGFNLLLLSPSATVGQFDYHGAMVTNSRGGGEITSRPLSKRECLACGLSNSNDSACELSEESEWPKVSEGRKLFEKVTNREDLDDEGLVEELCQLMSVENPTRPTTRYGLRTTISVPPIPVEQEPWSKTVGPPKDEIPASADAAPALTSEKKKDYYGTRLTSVILVRRDGLVTFVERDVWTRKNRTGDPEKCVDTGFQRRFDFRIQS</sequence>
<dbReference type="InterPro" id="IPR008551">
    <property type="entry name" value="TANGO2"/>
</dbReference>
<evidence type="ECO:0000256" key="1">
    <source>
        <dbReference type="SAM" id="MobiDB-lite"/>
    </source>
</evidence>
<gene>
    <name evidence="2" type="ORF">RDB_LOCUS154332</name>
</gene>
<dbReference type="GO" id="GO:0007030">
    <property type="term" value="P:Golgi organization"/>
    <property type="evidence" value="ECO:0007669"/>
    <property type="project" value="TreeGrafter"/>
</dbReference>
<proteinExistence type="predicted"/>
<dbReference type="GO" id="GO:0009306">
    <property type="term" value="P:protein secretion"/>
    <property type="evidence" value="ECO:0007669"/>
    <property type="project" value="TreeGrafter"/>
</dbReference>
<accession>A0A8H3E960</accession>
<protein>
    <recommendedName>
        <fullName evidence="4">DUF833-domain-containing protein</fullName>
    </recommendedName>
</protein>
<dbReference type="Pfam" id="PF05742">
    <property type="entry name" value="TANGO2"/>
    <property type="match status" value="1"/>
</dbReference>
<organism evidence="2 3">
    <name type="scientific">Rhizoctonia solani</name>
    <dbReference type="NCBI Taxonomy" id="456999"/>
    <lineage>
        <taxon>Eukaryota</taxon>
        <taxon>Fungi</taxon>
        <taxon>Dikarya</taxon>
        <taxon>Basidiomycota</taxon>
        <taxon>Agaricomycotina</taxon>
        <taxon>Agaricomycetes</taxon>
        <taxon>Cantharellales</taxon>
        <taxon>Ceratobasidiaceae</taxon>
        <taxon>Rhizoctonia</taxon>
    </lineage>
</organism>
<dbReference type="PANTHER" id="PTHR17985">
    <property type="entry name" value="SER/THR-RICH PROTEIN T10 IN DGCR REGION"/>
    <property type="match status" value="1"/>
</dbReference>
<evidence type="ECO:0000313" key="2">
    <source>
        <dbReference type="EMBL" id="CAE7212415.1"/>
    </source>
</evidence>
<feature type="region of interest" description="Disordered" evidence="1">
    <location>
        <begin position="240"/>
        <end position="263"/>
    </location>
</feature>
<dbReference type="EMBL" id="CAJNJQ010004609">
    <property type="protein sequence ID" value="CAE7212415.1"/>
    <property type="molecule type" value="Genomic_DNA"/>
</dbReference>